<evidence type="ECO:0000256" key="1">
    <source>
        <dbReference type="SAM" id="SignalP"/>
    </source>
</evidence>
<feature type="signal peptide" evidence="1">
    <location>
        <begin position="1"/>
        <end position="24"/>
    </location>
</feature>
<dbReference type="Gene3D" id="3.40.50.1820">
    <property type="entry name" value="alpha/beta hydrolase"/>
    <property type="match status" value="1"/>
</dbReference>
<dbReference type="InterPro" id="IPR050583">
    <property type="entry name" value="Mycobacterial_A85_antigen"/>
</dbReference>
<keyword evidence="1" id="KW-0732">Signal</keyword>
<dbReference type="EMBL" id="GDIQ01082699">
    <property type="protein sequence ID" value="JAN12038.1"/>
    <property type="molecule type" value="Transcribed_RNA"/>
</dbReference>
<dbReference type="PANTHER" id="PTHR48098">
    <property type="entry name" value="ENTEROCHELIN ESTERASE-RELATED"/>
    <property type="match status" value="1"/>
</dbReference>
<proteinExistence type="predicted"/>
<dbReference type="PANTHER" id="PTHR48098:SF6">
    <property type="entry name" value="FERRI-BACILLIBACTIN ESTERASE BESA"/>
    <property type="match status" value="1"/>
</dbReference>
<dbReference type="AlphaFoldDB" id="A0A0P6DV36"/>
<dbReference type="InterPro" id="IPR029058">
    <property type="entry name" value="AB_hydrolase_fold"/>
</dbReference>
<accession>A0A0P6DV36</accession>
<organism evidence="2">
    <name type="scientific">Daphnia magna</name>
    <dbReference type="NCBI Taxonomy" id="35525"/>
    <lineage>
        <taxon>Eukaryota</taxon>
        <taxon>Metazoa</taxon>
        <taxon>Ecdysozoa</taxon>
        <taxon>Arthropoda</taxon>
        <taxon>Crustacea</taxon>
        <taxon>Branchiopoda</taxon>
        <taxon>Diplostraca</taxon>
        <taxon>Cladocera</taxon>
        <taxon>Anomopoda</taxon>
        <taxon>Daphniidae</taxon>
        <taxon>Daphnia</taxon>
    </lineage>
</organism>
<name>A0A0P6DV36_9CRUS</name>
<feature type="chain" id="PRO_5007424387" evidence="1">
    <location>
        <begin position="25"/>
        <end position="485"/>
    </location>
</feature>
<sequence length="485" mass="54003">MGTLSVSKAIVILAIACLCSPGQRYADGQIENPYVRTGLTLRIVVRYPESELIKRSLSTDLFIVGNGLGLAWNDPQLLTRPGTTDTWSIDLKFSGLPDGYGCAECIYNNVLPVNGRFEYRILTSNKTDMLGPNHGTHIHISKLEANFPVREEFSYPFFFTRSGSVHATTVKSLVNQIIGSRIWGYYLPPSYNENHYKTYKTFVVPDLSPAYMELYRFSFDDIFVEKAIAEEVVFIGSHDYSLSNLTQGGPTNNEGRTDFLTPIPGIQYYCYNGDWSDNCAGCIPQNVSGQEYMEYFRDGCGYPVEVGGLGEDYLDHVVNEVLPAVQLLTNDRIRFEIRNNLGIGGCSLGGLLACHALWTRPNTFGMGWCKSSSFWWPTEVNVDNGFYFLNHTIKKTNLGPRAPQRIYIDVGELEEDPYYAQVSAALAVVDTMIANSPQFSMDESLWFTLASGQVHSSTNCMSRTWNSLSLLSPPAGAARNPNPPA</sequence>
<evidence type="ECO:0000313" key="2">
    <source>
        <dbReference type="EMBL" id="JAN12038.1"/>
    </source>
</evidence>
<protein>
    <submittedName>
        <fullName evidence="2">Uncharacterized protein</fullName>
    </submittedName>
</protein>
<dbReference type="SUPFAM" id="SSF53474">
    <property type="entry name" value="alpha/beta-Hydrolases"/>
    <property type="match status" value="1"/>
</dbReference>
<dbReference type="OrthoDB" id="446683at2759"/>
<reference evidence="2" key="1">
    <citation type="submission" date="2015-10" db="EMBL/GenBank/DDBJ databases">
        <title>EvidentialGene: Evidence-directed Construction of Complete mRNA Transcriptomes without Genomes.</title>
        <authorList>
            <person name="Gilbert D.G."/>
        </authorList>
    </citation>
    <scope>NUCLEOTIDE SEQUENCE</scope>
</reference>
<dbReference type="EMBL" id="GDIQ01081147">
    <property type="protein sequence ID" value="JAN13590.1"/>
    <property type="molecule type" value="Transcribed_RNA"/>
</dbReference>